<evidence type="ECO:0000313" key="5">
    <source>
        <dbReference type="EMBL" id="CEH17387.1"/>
    </source>
</evidence>
<dbReference type="InterPro" id="IPR015943">
    <property type="entry name" value="WD40/YVTN_repeat-like_dom_sf"/>
</dbReference>
<dbReference type="InterPro" id="IPR045151">
    <property type="entry name" value="DCAF8"/>
</dbReference>
<dbReference type="PROSITE" id="PS50294">
    <property type="entry name" value="WD_REPEATS_REGION"/>
    <property type="match status" value="1"/>
</dbReference>
<feature type="compositionally biased region" description="Basic residues" evidence="4">
    <location>
        <begin position="123"/>
        <end position="139"/>
    </location>
</feature>
<feature type="compositionally biased region" description="Acidic residues" evidence="4">
    <location>
        <begin position="859"/>
        <end position="868"/>
    </location>
</feature>
<dbReference type="PROSITE" id="PS50082">
    <property type="entry name" value="WD_REPEATS_2"/>
    <property type="match status" value="2"/>
</dbReference>
<evidence type="ECO:0000256" key="3">
    <source>
        <dbReference type="PROSITE-ProRule" id="PRU00221"/>
    </source>
</evidence>
<feature type="region of interest" description="Disordered" evidence="4">
    <location>
        <begin position="584"/>
        <end position="606"/>
    </location>
</feature>
<dbReference type="Gene3D" id="2.130.10.10">
    <property type="entry name" value="YVTN repeat-like/Quinoprotein amine dehydrogenase"/>
    <property type="match status" value="3"/>
</dbReference>
<evidence type="ECO:0000256" key="4">
    <source>
        <dbReference type="SAM" id="MobiDB-lite"/>
    </source>
</evidence>
<proteinExistence type="predicted"/>
<feature type="repeat" description="WD" evidence="3">
    <location>
        <begin position="188"/>
        <end position="230"/>
    </location>
</feature>
<dbReference type="SUPFAM" id="SSF50978">
    <property type="entry name" value="WD40 repeat-like"/>
    <property type="match status" value="1"/>
</dbReference>
<feature type="compositionally biased region" description="Polar residues" evidence="4">
    <location>
        <begin position="680"/>
        <end position="702"/>
    </location>
</feature>
<dbReference type="PANTHER" id="PTHR15574:SF40">
    <property type="entry name" value="WD AND TETRATRICOPEPTIDE REPEATS PROTEIN 1"/>
    <property type="match status" value="1"/>
</dbReference>
<organism evidence="5 6">
    <name type="scientific">Ceraceosorus bombacis</name>
    <dbReference type="NCBI Taxonomy" id="401625"/>
    <lineage>
        <taxon>Eukaryota</taxon>
        <taxon>Fungi</taxon>
        <taxon>Dikarya</taxon>
        <taxon>Basidiomycota</taxon>
        <taxon>Ustilaginomycotina</taxon>
        <taxon>Exobasidiomycetes</taxon>
        <taxon>Ceraceosorales</taxon>
        <taxon>Ceraceosoraceae</taxon>
        <taxon>Ceraceosorus</taxon>
    </lineage>
</organism>
<dbReference type="STRING" id="401625.A0A0P1BKZ4"/>
<evidence type="ECO:0000313" key="6">
    <source>
        <dbReference type="Proteomes" id="UP000054845"/>
    </source>
</evidence>
<keyword evidence="6" id="KW-1185">Reference proteome</keyword>
<dbReference type="SMART" id="SM00320">
    <property type="entry name" value="WD40"/>
    <property type="match status" value="6"/>
</dbReference>
<name>A0A0P1BKZ4_9BASI</name>
<dbReference type="GO" id="GO:0005737">
    <property type="term" value="C:cytoplasm"/>
    <property type="evidence" value="ECO:0007669"/>
    <property type="project" value="TreeGrafter"/>
</dbReference>
<accession>A0A0P1BKZ4</accession>
<keyword evidence="2" id="KW-0677">Repeat</keyword>
<dbReference type="EMBL" id="CCYA01000254">
    <property type="protein sequence ID" value="CEH17387.1"/>
    <property type="molecule type" value="Genomic_DNA"/>
</dbReference>
<dbReference type="OrthoDB" id="2414538at2759"/>
<feature type="region of interest" description="Disordered" evidence="4">
    <location>
        <begin position="669"/>
        <end position="775"/>
    </location>
</feature>
<protein>
    <submittedName>
        <fullName evidence="5">WD40 repeat protein</fullName>
    </submittedName>
</protein>
<feature type="compositionally biased region" description="Basic and acidic residues" evidence="4">
    <location>
        <begin position="742"/>
        <end position="756"/>
    </location>
</feature>
<feature type="compositionally biased region" description="Acidic residues" evidence="4">
    <location>
        <begin position="821"/>
        <end position="830"/>
    </location>
</feature>
<feature type="compositionally biased region" description="Acidic residues" evidence="4">
    <location>
        <begin position="590"/>
        <end position="605"/>
    </location>
</feature>
<evidence type="ECO:0000256" key="2">
    <source>
        <dbReference type="ARBA" id="ARBA00022737"/>
    </source>
</evidence>
<feature type="region of interest" description="Disordered" evidence="4">
    <location>
        <begin position="859"/>
        <end position="878"/>
    </location>
</feature>
<dbReference type="InterPro" id="IPR001680">
    <property type="entry name" value="WD40_rpt"/>
</dbReference>
<dbReference type="Proteomes" id="UP000054845">
    <property type="component" value="Unassembled WGS sequence"/>
</dbReference>
<evidence type="ECO:0000256" key="1">
    <source>
        <dbReference type="ARBA" id="ARBA00022574"/>
    </source>
</evidence>
<dbReference type="AlphaFoldDB" id="A0A0P1BKZ4"/>
<dbReference type="InterPro" id="IPR036322">
    <property type="entry name" value="WD40_repeat_dom_sf"/>
</dbReference>
<dbReference type="PANTHER" id="PTHR15574">
    <property type="entry name" value="WD REPEAT DOMAIN-CONTAINING FAMILY"/>
    <property type="match status" value="1"/>
</dbReference>
<feature type="repeat" description="WD" evidence="3">
    <location>
        <begin position="79"/>
        <end position="112"/>
    </location>
</feature>
<dbReference type="GO" id="GO:0045717">
    <property type="term" value="P:negative regulation of fatty acid biosynthetic process"/>
    <property type="evidence" value="ECO:0007669"/>
    <property type="project" value="TreeGrafter"/>
</dbReference>
<dbReference type="GO" id="GO:0080008">
    <property type="term" value="C:Cul4-RING E3 ubiquitin ligase complex"/>
    <property type="evidence" value="ECO:0007669"/>
    <property type="project" value="TreeGrafter"/>
</dbReference>
<reference evidence="5 6" key="1">
    <citation type="submission" date="2014-09" db="EMBL/GenBank/DDBJ databases">
        <authorList>
            <person name="Magalhaes I.L.F."/>
            <person name="Oliveira U."/>
            <person name="Santos F.R."/>
            <person name="Vidigal T.H.D.A."/>
            <person name="Brescovit A.D."/>
            <person name="Santos A.J."/>
        </authorList>
    </citation>
    <scope>NUCLEOTIDE SEQUENCE [LARGE SCALE GENOMIC DNA]</scope>
</reference>
<dbReference type="Pfam" id="PF00400">
    <property type="entry name" value="WD40"/>
    <property type="match status" value="2"/>
</dbReference>
<feature type="region of interest" description="Disordered" evidence="4">
    <location>
        <begin position="819"/>
        <end position="851"/>
    </location>
</feature>
<keyword evidence="1 3" id="KW-0853">WD repeat</keyword>
<feature type="region of interest" description="Disordered" evidence="4">
    <location>
        <begin position="118"/>
        <end position="146"/>
    </location>
</feature>
<sequence>MNTSFPSDRSDEAGPSTLRLAYAAPKTFTPGFYSHRTNGVLPTVASSAKLRRVSQWSPSTIGSLDRIDVLGGLTPAREHIGHTGCVNALAWSSDGSTLASGSDDKTVCLWRLGSDAAHPRAEHVHRKPPNTRSGPRSRRTGGLWGGNSGIGVPGDNLLDELDEEIAEAKAAEQWPAPDLGFGLSGVVETGHRANIFSVKFAPTLPTRLFTAAGDSEMRVFDLAQSDAQILSHAITKRQYEHDNREVMVWPRGGGVCTRVLRCHSARVKRISTENSPDVFLSCAEDGEVRQTDLRVNHTCSERGRSSSLSFALSSSTCPSPLVRHSMELYSLSVSKVEPWLFVVAGTSAYAYLHDRRMLPRLLKREWGESTPEPERDALTQCVRRFGRPQRQWDSGEPVKSAFGRAHITAAKIEESTGRELLLSYSDTDSTIYRFNLYDEPEEMHHPEASQWAVREQERNRASEARTSAQKIHSSGTLDDNHTVERFRRLVAAKKALPLPRNIRSAIVGLLFPRRTLSEGRQAEATAYVERYKAMQAASSETLPLCVCETLLLLQRLDEPAATETFVQGRSRYLETAVRAKELLQNARSSEDEEEDQEEDEDDVEPAMDVSSNLLLLLERLVDDDKARNTPDIPTFQKFLEVFFDEAESVLRAFWGSKCFEFTDRMRLSGQSDLSSDEDPSISTVAPQAAEQSWQWTSNSGQSHAPHAFGSNPSQHQSRQQVWNRADSWEDPPEDGVANWREAVPRPEIRGESDVHPRTGPSFAPWDGPDEDEDMHAELERPPAFPFAEAHLNLAHLTQTRNLLPSAADEGDDANELFAEFEQQDDDDEVESTAYGNGGLDDDDEDMEPGGSDMLDVYEEEEEEDEDGDSMVFPTRPVSDSSKFDEAPMVYPRARYQGHINRETVKDVNFVGPYVASGSDDGRLYLYDPASTQLKAVICGDSHVVNVMVPHPTLPVIAVSGIDDEIKLISATSYVNSVDGGVYRESREHAEGLAEANEAETEGRSGSYPGGLLAMLGGHLRQINADGEAVEGDCGVM</sequence>
<feature type="compositionally biased region" description="Polar residues" evidence="4">
    <location>
        <begin position="710"/>
        <end position="722"/>
    </location>
</feature>